<dbReference type="Proteomes" id="UP000828941">
    <property type="component" value="Chromosome 14"/>
</dbReference>
<sequence>MSMFSLLRRPCRNRFYSTILSPSSSAPLSSKEKTRAALSLLKTEKNPERILDICRAATLTPETHLDRVAFSIAISKLSESNYFEGIRQFLDELKTRPDLRNERFLSHAIVLYGQANMLDHAIRSFKQMDELGVPRSTKSLNALVFACVLAKNYKEVSRIYLEFPKIYGIEPNLDTYNTVIKAFCESGSSSSVYSVLAEMDRKHVKPNATTFGLMLAGFYKEDKLEDVGKVLRLMEKYGIHPGLSTYNIRIQSLCKLKRSSEAKALLDGMMSRGMKPNSVTYCHLIHGFCREGNLEEAKKLFEDMKRRGCKPDSDCYFTLIHFLCQGGDFETALGICKESMGKNWIPNFTTMTILVKGLVNISKVDDARELIKQVKERFTTNNDKWDEIEAGLPQ</sequence>
<evidence type="ECO:0000313" key="2">
    <source>
        <dbReference type="Proteomes" id="UP000828941"/>
    </source>
</evidence>
<comment type="caution">
    <text evidence="1">The sequence shown here is derived from an EMBL/GenBank/DDBJ whole genome shotgun (WGS) entry which is preliminary data.</text>
</comment>
<dbReference type="EMBL" id="CM039439">
    <property type="protein sequence ID" value="KAI4295875.1"/>
    <property type="molecule type" value="Genomic_DNA"/>
</dbReference>
<reference evidence="1 2" key="1">
    <citation type="journal article" date="2022" name="DNA Res.">
        <title>Chromosomal-level genome assembly of the orchid tree Bauhinia variegata (Leguminosae; Cercidoideae) supports the allotetraploid origin hypothesis of Bauhinia.</title>
        <authorList>
            <person name="Zhong Y."/>
            <person name="Chen Y."/>
            <person name="Zheng D."/>
            <person name="Pang J."/>
            <person name="Liu Y."/>
            <person name="Luo S."/>
            <person name="Meng S."/>
            <person name="Qian L."/>
            <person name="Wei D."/>
            <person name="Dai S."/>
            <person name="Zhou R."/>
        </authorList>
    </citation>
    <scope>NUCLEOTIDE SEQUENCE [LARGE SCALE GENOMIC DNA]</scope>
    <source>
        <strain evidence="1">BV-YZ2020</strain>
    </source>
</reference>
<evidence type="ECO:0000313" key="1">
    <source>
        <dbReference type="EMBL" id="KAI4295875.1"/>
    </source>
</evidence>
<protein>
    <submittedName>
        <fullName evidence="1">Uncharacterized protein</fullName>
    </submittedName>
</protein>
<gene>
    <name evidence="1" type="ORF">L6164_035873</name>
</gene>
<proteinExistence type="predicted"/>
<accession>A0ACB9KFF6</accession>
<organism evidence="1 2">
    <name type="scientific">Bauhinia variegata</name>
    <name type="common">Purple orchid tree</name>
    <name type="synonym">Phanera variegata</name>
    <dbReference type="NCBI Taxonomy" id="167791"/>
    <lineage>
        <taxon>Eukaryota</taxon>
        <taxon>Viridiplantae</taxon>
        <taxon>Streptophyta</taxon>
        <taxon>Embryophyta</taxon>
        <taxon>Tracheophyta</taxon>
        <taxon>Spermatophyta</taxon>
        <taxon>Magnoliopsida</taxon>
        <taxon>eudicotyledons</taxon>
        <taxon>Gunneridae</taxon>
        <taxon>Pentapetalae</taxon>
        <taxon>rosids</taxon>
        <taxon>fabids</taxon>
        <taxon>Fabales</taxon>
        <taxon>Fabaceae</taxon>
        <taxon>Cercidoideae</taxon>
        <taxon>Cercideae</taxon>
        <taxon>Bauhiniinae</taxon>
        <taxon>Bauhinia</taxon>
    </lineage>
</organism>
<keyword evidence="2" id="KW-1185">Reference proteome</keyword>
<name>A0ACB9KFF6_BAUVA</name>